<dbReference type="OrthoDB" id="2974248at2"/>
<protein>
    <submittedName>
        <fullName evidence="1">Uncharacterized protein</fullName>
    </submittedName>
</protein>
<proteinExistence type="predicted"/>
<sequence>MNEKINELFDLIKANPDLPILPMVDYEIIGEDYGRWAGSWGTAYVGEYIMGNSRIWFRDDDDDERERVLEDCVGGVDFWREPGGVVKRVYNELPWIKAIIVNIDLPEG</sequence>
<reference evidence="1 2" key="1">
    <citation type="submission" date="2019-02" db="EMBL/GenBank/DDBJ databases">
        <title>Genomic Encyclopedia of Type Strains, Phase IV (KMG-IV): sequencing the most valuable type-strain genomes for metagenomic binning, comparative biology and taxonomic classification.</title>
        <authorList>
            <person name="Goeker M."/>
        </authorList>
    </citation>
    <scope>NUCLEOTIDE SEQUENCE [LARGE SCALE GENOMIC DNA]</scope>
    <source>
        <strain evidence="1 2">DSM 29486</strain>
    </source>
</reference>
<evidence type="ECO:0000313" key="1">
    <source>
        <dbReference type="EMBL" id="RZT00915.1"/>
    </source>
</evidence>
<comment type="caution">
    <text evidence="1">The sequence shown here is derived from an EMBL/GenBank/DDBJ whole genome shotgun (WGS) entry which is preliminary data.</text>
</comment>
<name>A0A4Q7PK87_9FIRM</name>
<evidence type="ECO:0000313" key="2">
    <source>
        <dbReference type="Proteomes" id="UP000292927"/>
    </source>
</evidence>
<gene>
    <name evidence="1" type="ORF">EV209_1351</name>
</gene>
<dbReference type="RefSeq" id="WP_130434370.1">
    <property type="nucleotide sequence ID" value="NZ_SGXF01000002.1"/>
</dbReference>
<dbReference type="EMBL" id="SGXF01000002">
    <property type="protein sequence ID" value="RZT00915.1"/>
    <property type="molecule type" value="Genomic_DNA"/>
</dbReference>
<keyword evidence="2" id="KW-1185">Reference proteome</keyword>
<accession>A0A4Q7PK87</accession>
<dbReference type="Proteomes" id="UP000292927">
    <property type="component" value="Unassembled WGS sequence"/>
</dbReference>
<organism evidence="1 2">
    <name type="scientific">Cuneatibacter caecimuris</name>
    <dbReference type="NCBI Taxonomy" id="1796618"/>
    <lineage>
        <taxon>Bacteria</taxon>
        <taxon>Bacillati</taxon>
        <taxon>Bacillota</taxon>
        <taxon>Clostridia</taxon>
        <taxon>Lachnospirales</taxon>
        <taxon>Lachnospiraceae</taxon>
        <taxon>Cuneatibacter</taxon>
    </lineage>
</organism>
<dbReference type="AlphaFoldDB" id="A0A4Q7PK87"/>